<dbReference type="GO" id="GO:0006355">
    <property type="term" value="P:regulation of DNA-templated transcription"/>
    <property type="evidence" value="ECO:0007669"/>
    <property type="project" value="InterPro"/>
</dbReference>
<evidence type="ECO:0000256" key="6">
    <source>
        <dbReference type="SAM" id="MobiDB-lite"/>
    </source>
</evidence>
<keyword evidence="1 5" id="KW-0597">Phosphoprotein</keyword>
<dbReference type="PANTHER" id="PTHR43214">
    <property type="entry name" value="TWO-COMPONENT RESPONSE REGULATOR"/>
    <property type="match status" value="1"/>
</dbReference>
<protein>
    <submittedName>
        <fullName evidence="9">Response regulator transcription factor</fullName>
    </submittedName>
</protein>
<dbReference type="PROSITE" id="PS50043">
    <property type="entry name" value="HTH_LUXR_2"/>
    <property type="match status" value="1"/>
</dbReference>
<dbReference type="InterPro" id="IPR058245">
    <property type="entry name" value="NreC/VraR/RcsB-like_REC"/>
</dbReference>
<feature type="region of interest" description="Disordered" evidence="6">
    <location>
        <begin position="134"/>
        <end position="160"/>
    </location>
</feature>
<dbReference type="Pfam" id="PF00196">
    <property type="entry name" value="GerE"/>
    <property type="match status" value="1"/>
</dbReference>
<dbReference type="Pfam" id="PF00072">
    <property type="entry name" value="Response_reg"/>
    <property type="match status" value="1"/>
</dbReference>
<feature type="compositionally biased region" description="Basic and acidic residues" evidence="6">
    <location>
        <begin position="134"/>
        <end position="146"/>
    </location>
</feature>
<dbReference type="PANTHER" id="PTHR43214:SF24">
    <property type="entry name" value="TRANSCRIPTIONAL REGULATORY PROTEIN NARL-RELATED"/>
    <property type="match status" value="1"/>
</dbReference>
<name>A0AB39U9Y9_9BIFI</name>
<proteinExistence type="predicted"/>
<evidence type="ECO:0000256" key="1">
    <source>
        <dbReference type="ARBA" id="ARBA00022553"/>
    </source>
</evidence>
<evidence type="ECO:0000256" key="3">
    <source>
        <dbReference type="ARBA" id="ARBA00023125"/>
    </source>
</evidence>
<gene>
    <name evidence="11" type="ORF">QN062_09540</name>
    <name evidence="10" type="ORF">QN216_03745</name>
    <name evidence="9" type="ORF">QN217_06700</name>
</gene>
<dbReference type="CDD" id="cd17535">
    <property type="entry name" value="REC_NarL-like"/>
    <property type="match status" value="1"/>
</dbReference>
<dbReference type="RefSeq" id="WP_369341568.1">
    <property type="nucleotide sequence ID" value="NZ_CP129675.1"/>
</dbReference>
<dbReference type="InterPro" id="IPR039420">
    <property type="entry name" value="WalR-like"/>
</dbReference>
<dbReference type="PROSITE" id="PS50110">
    <property type="entry name" value="RESPONSE_REGULATORY"/>
    <property type="match status" value="1"/>
</dbReference>
<sequence length="221" mass="23989">MKVAVVDDDPIVCSSIATMIDQVGAGETLWTANDGEQAIRHYASQRPDVLLMDIQMPTMGGLDAARSILQSDPTAKILFLTTFADRQYIQEALGIGGRGYLIKQDVASIIPAVRTVLAGEIVLGSKALSHLELGETEKASSDDRPNAGRTGLPADDPFSSLTNRERRISALIAEGLDNHDIARQLYLSEGTVRNRISEILAKLGLANRTQIAILWLRTLPR</sequence>
<dbReference type="InterPro" id="IPR036388">
    <property type="entry name" value="WH-like_DNA-bd_sf"/>
</dbReference>
<dbReference type="SUPFAM" id="SSF46894">
    <property type="entry name" value="C-terminal effector domain of the bipartite response regulators"/>
    <property type="match status" value="1"/>
</dbReference>
<keyword evidence="4" id="KW-0804">Transcription</keyword>
<feature type="domain" description="HTH luxR-type" evidence="7">
    <location>
        <begin position="154"/>
        <end position="219"/>
    </location>
</feature>
<dbReference type="SUPFAM" id="SSF52172">
    <property type="entry name" value="CheY-like"/>
    <property type="match status" value="1"/>
</dbReference>
<dbReference type="InterPro" id="IPR011006">
    <property type="entry name" value="CheY-like_superfamily"/>
</dbReference>
<dbReference type="Gene3D" id="3.40.50.2300">
    <property type="match status" value="1"/>
</dbReference>
<evidence type="ECO:0000313" key="11">
    <source>
        <dbReference type="EMBL" id="XDS50605.1"/>
    </source>
</evidence>
<dbReference type="SMART" id="SM00448">
    <property type="entry name" value="REC"/>
    <property type="match status" value="1"/>
</dbReference>
<keyword evidence="3" id="KW-0238">DNA-binding</keyword>
<keyword evidence="2" id="KW-0805">Transcription regulation</keyword>
<evidence type="ECO:0000256" key="4">
    <source>
        <dbReference type="ARBA" id="ARBA00023163"/>
    </source>
</evidence>
<dbReference type="GO" id="GO:0003677">
    <property type="term" value="F:DNA binding"/>
    <property type="evidence" value="ECO:0007669"/>
    <property type="project" value="UniProtKB-KW"/>
</dbReference>
<dbReference type="Gene3D" id="1.10.10.10">
    <property type="entry name" value="Winged helix-like DNA-binding domain superfamily/Winged helix DNA-binding domain"/>
    <property type="match status" value="1"/>
</dbReference>
<dbReference type="InterPro" id="IPR016032">
    <property type="entry name" value="Sig_transdc_resp-reg_C-effctor"/>
</dbReference>
<dbReference type="EMBL" id="CP129683">
    <property type="protein sequence ID" value="XDS50605.1"/>
    <property type="molecule type" value="Genomic_DNA"/>
</dbReference>
<evidence type="ECO:0000259" key="7">
    <source>
        <dbReference type="PROSITE" id="PS50043"/>
    </source>
</evidence>
<dbReference type="GO" id="GO:0000160">
    <property type="term" value="P:phosphorelay signal transduction system"/>
    <property type="evidence" value="ECO:0007669"/>
    <property type="project" value="InterPro"/>
</dbReference>
<reference evidence="9" key="1">
    <citation type="submission" date="2023-07" db="EMBL/GenBank/DDBJ databases">
        <title>Bifidobacterium aquikefiriaerophilum sp. nov. and Bifidobacterium eccum sp. nov., isolated from water kefir.</title>
        <authorList>
            <person name="Breselge S."/>
            <person name="Bellassi P."/>
            <person name="Barcenilla C."/>
            <person name="Alvarez-Ordonez A."/>
            <person name="Morelli L."/>
            <person name="Cotter P.D."/>
        </authorList>
    </citation>
    <scope>NUCLEOTIDE SEQUENCE</scope>
    <source>
        <strain evidence="11">WK012_4_13</strain>
        <strain evidence="10">WK013_4_14</strain>
        <strain evidence="9">WK048_4_13</strain>
    </source>
</reference>
<dbReference type="AlphaFoldDB" id="A0AB39U9Y9"/>
<dbReference type="PRINTS" id="PR00038">
    <property type="entry name" value="HTHLUXR"/>
</dbReference>
<accession>A0AB39U9Y9</accession>
<dbReference type="EMBL" id="CP129682">
    <property type="protein sequence ID" value="XDS49385.1"/>
    <property type="molecule type" value="Genomic_DNA"/>
</dbReference>
<dbReference type="CDD" id="cd06170">
    <property type="entry name" value="LuxR_C_like"/>
    <property type="match status" value="1"/>
</dbReference>
<evidence type="ECO:0000259" key="8">
    <source>
        <dbReference type="PROSITE" id="PS50110"/>
    </source>
</evidence>
<feature type="domain" description="Response regulatory" evidence="8">
    <location>
        <begin position="2"/>
        <end position="118"/>
    </location>
</feature>
<evidence type="ECO:0000256" key="2">
    <source>
        <dbReference type="ARBA" id="ARBA00023015"/>
    </source>
</evidence>
<feature type="modified residue" description="4-aspartylphosphate" evidence="5">
    <location>
        <position position="53"/>
    </location>
</feature>
<organism evidence="9">
    <name type="scientific">Bifidobacterium fermentum</name>
    <dbReference type="NCBI Taxonomy" id="3059035"/>
    <lineage>
        <taxon>Bacteria</taxon>
        <taxon>Bacillati</taxon>
        <taxon>Actinomycetota</taxon>
        <taxon>Actinomycetes</taxon>
        <taxon>Bifidobacteriales</taxon>
        <taxon>Bifidobacteriaceae</taxon>
        <taxon>Bifidobacterium</taxon>
    </lineage>
</organism>
<dbReference type="SMART" id="SM00421">
    <property type="entry name" value="HTH_LUXR"/>
    <property type="match status" value="1"/>
</dbReference>
<dbReference type="EMBL" id="CP129675">
    <property type="protein sequence ID" value="XDS45833.1"/>
    <property type="molecule type" value="Genomic_DNA"/>
</dbReference>
<dbReference type="InterPro" id="IPR001789">
    <property type="entry name" value="Sig_transdc_resp-reg_receiver"/>
</dbReference>
<evidence type="ECO:0000313" key="9">
    <source>
        <dbReference type="EMBL" id="XDS45833.1"/>
    </source>
</evidence>
<dbReference type="InterPro" id="IPR000792">
    <property type="entry name" value="Tscrpt_reg_LuxR_C"/>
</dbReference>
<evidence type="ECO:0000256" key="5">
    <source>
        <dbReference type="PROSITE-ProRule" id="PRU00169"/>
    </source>
</evidence>
<evidence type="ECO:0000313" key="10">
    <source>
        <dbReference type="EMBL" id="XDS49385.1"/>
    </source>
</evidence>
<dbReference type="KEGG" id="bfk:QN062_09540"/>